<keyword evidence="6 10" id="KW-0460">Magnesium</keyword>
<dbReference type="FunFam" id="3.30.1490.20:FF:000004">
    <property type="entry name" value="Succinate--CoA ligase [ADP-forming] subunit beta, mitochondrial"/>
    <property type="match status" value="1"/>
</dbReference>
<feature type="domain" description="ATP-citrate synthase/succinyl-CoA ligase C-terminal" evidence="11">
    <location>
        <begin position="304"/>
        <end position="423"/>
    </location>
</feature>
<dbReference type="GO" id="GO:0006099">
    <property type="term" value="P:tricarboxylic acid cycle"/>
    <property type="evidence" value="ECO:0007669"/>
    <property type="project" value="UniProtKB-UniRule"/>
</dbReference>
<dbReference type="InterPro" id="IPR005811">
    <property type="entry name" value="SUCC_ACL_C"/>
</dbReference>
<dbReference type="GO" id="GO:0005524">
    <property type="term" value="F:ATP binding"/>
    <property type="evidence" value="ECO:0007669"/>
    <property type="project" value="UniProtKB-UniRule"/>
</dbReference>
<dbReference type="UniPathway" id="UPA00223">
    <property type="reaction ID" value="UER00999"/>
</dbReference>
<keyword evidence="10" id="KW-0496">Mitochondrion</keyword>
<dbReference type="EMBL" id="SKCS01000359">
    <property type="protein sequence ID" value="TNN10439.1"/>
    <property type="molecule type" value="Genomic_DNA"/>
</dbReference>
<dbReference type="GO" id="GO:0004776">
    <property type="term" value="F:succinate-CoA ligase (GDP-forming) activity"/>
    <property type="evidence" value="ECO:0007669"/>
    <property type="project" value="UniProtKB-EC"/>
</dbReference>
<dbReference type="SUPFAM" id="SSF52210">
    <property type="entry name" value="Succinyl-CoA synthetase domains"/>
    <property type="match status" value="1"/>
</dbReference>
<reference evidence="13 14" key="1">
    <citation type="submission" date="2019-03" db="EMBL/GenBank/DDBJ databases">
        <title>An improved genome assembly of the fluke Schistosoma japonicum.</title>
        <authorList>
            <person name="Hu W."/>
            <person name="Luo F."/>
            <person name="Yin M."/>
            <person name="Mo X."/>
            <person name="Sun C."/>
            <person name="Wu Q."/>
            <person name="Zhu B."/>
            <person name="Xiang M."/>
            <person name="Wang J."/>
            <person name="Wang Y."/>
            <person name="Zhang T."/>
            <person name="Xu B."/>
            <person name="Zheng H."/>
            <person name="Feng Z."/>
        </authorList>
    </citation>
    <scope>NUCLEOTIDE SEQUENCE [LARGE SCALE GENOMIC DNA]</scope>
    <source>
        <strain evidence="13">HuSjv2</strain>
        <tissue evidence="13">Worms</tissue>
    </source>
</reference>
<dbReference type="PANTHER" id="PTHR11815">
    <property type="entry name" value="SUCCINYL-COA SYNTHETASE BETA CHAIN"/>
    <property type="match status" value="1"/>
</dbReference>
<dbReference type="Gene3D" id="3.30.470.20">
    <property type="entry name" value="ATP-grasp fold, B domain"/>
    <property type="match status" value="1"/>
</dbReference>
<evidence type="ECO:0000256" key="8">
    <source>
        <dbReference type="ARBA" id="ARBA00053833"/>
    </source>
</evidence>
<dbReference type="GO" id="GO:0004775">
    <property type="term" value="F:succinate-CoA ligase (ADP-forming) activity"/>
    <property type="evidence" value="ECO:0007669"/>
    <property type="project" value="UniProtKB-UniRule"/>
</dbReference>
<evidence type="ECO:0000256" key="4">
    <source>
        <dbReference type="ARBA" id="ARBA00022723"/>
    </source>
</evidence>
<evidence type="ECO:0000256" key="9">
    <source>
        <dbReference type="ARBA" id="ARBA00063570"/>
    </source>
</evidence>
<evidence type="ECO:0000256" key="10">
    <source>
        <dbReference type="HAMAP-Rule" id="MF_03219"/>
    </source>
</evidence>
<dbReference type="Pfam" id="PF08442">
    <property type="entry name" value="ATP-grasp_2"/>
    <property type="match status" value="1"/>
</dbReference>
<comment type="catalytic activity">
    <reaction evidence="7">
        <text>GTP + succinate + CoA = succinyl-CoA + GDP + phosphate</text>
        <dbReference type="Rhea" id="RHEA:22120"/>
        <dbReference type="ChEBI" id="CHEBI:30031"/>
        <dbReference type="ChEBI" id="CHEBI:37565"/>
        <dbReference type="ChEBI" id="CHEBI:43474"/>
        <dbReference type="ChEBI" id="CHEBI:57287"/>
        <dbReference type="ChEBI" id="CHEBI:57292"/>
        <dbReference type="ChEBI" id="CHEBI:58189"/>
        <dbReference type="EC" id="6.2.1.4"/>
    </reaction>
</comment>
<keyword evidence="2 10" id="KW-0816">Tricarboxylic acid cycle</keyword>
<evidence type="ECO:0000259" key="12">
    <source>
        <dbReference type="Pfam" id="PF08442"/>
    </source>
</evidence>
<feature type="binding site" evidence="10">
    <location>
        <position position="67"/>
    </location>
    <ligand>
        <name>ATP</name>
        <dbReference type="ChEBI" id="CHEBI:30616"/>
    </ligand>
</feature>
<evidence type="ECO:0000256" key="1">
    <source>
        <dbReference type="ARBA" id="ARBA00005064"/>
    </source>
</evidence>
<evidence type="ECO:0000256" key="5">
    <source>
        <dbReference type="ARBA" id="ARBA00022741"/>
    </source>
</evidence>
<keyword evidence="5 10" id="KW-0547">Nucleotide-binding</keyword>
<dbReference type="PROSITE" id="PS01217">
    <property type="entry name" value="SUCCINYL_COA_LIG_3"/>
    <property type="match status" value="1"/>
</dbReference>
<comment type="catalytic activity">
    <reaction evidence="10">
        <text>succinate + ATP + CoA = succinyl-CoA + ADP + phosphate</text>
        <dbReference type="Rhea" id="RHEA:17661"/>
        <dbReference type="ChEBI" id="CHEBI:30031"/>
        <dbReference type="ChEBI" id="CHEBI:30616"/>
        <dbReference type="ChEBI" id="CHEBI:43474"/>
        <dbReference type="ChEBI" id="CHEBI:57287"/>
        <dbReference type="ChEBI" id="CHEBI:57292"/>
        <dbReference type="ChEBI" id="CHEBI:456216"/>
        <dbReference type="EC" id="6.2.1.5"/>
    </reaction>
</comment>
<dbReference type="OrthoDB" id="1552at2759"/>
<dbReference type="InterPro" id="IPR013650">
    <property type="entry name" value="ATP-grasp_succ-CoA_synth-type"/>
</dbReference>
<feature type="binding site" evidence="10">
    <location>
        <begin position="363"/>
        <end position="365"/>
    </location>
    <ligand>
        <name>substrate</name>
        <note>ligand shared with subunit alpha</note>
    </ligand>
</feature>
<evidence type="ECO:0000256" key="3">
    <source>
        <dbReference type="ARBA" id="ARBA00022598"/>
    </source>
</evidence>
<keyword evidence="14" id="KW-1185">Reference proteome</keyword>
<dbReference type="HAMAP" id="MF_00558">
    <property type="entry name" value="Succ_CoA_beta"/>
    <property type="match status" value="1"/>
</dbReference>
<evidence type="ECO:0000259" key="11">
    <source>
        <dbReference type="Pfam" id="PF00549"/>
    </source>
</evidence>
<dbReference type="Gene3D" id="3.40.50.261">
    <property type="entry name" value="Succinyl-CoA synthetase domains"/>
    <property type="match status" value="1"/>
</dbReference>
<dbReference type="SUPFAM" id="SSF56059">
    <property type="entry name" value="Glutathione synthetase ATP-binding domain-like"/>
    <property type="match status" value="1"/>
</dbReference>
<keyword evidence="4 10" id="KW-0479">Metal-binding</keyword>
<evidence type="ECO:0000256" key="7">
    <source>
        <dbReference type="ARBA" id="ARBA00052879"/>
    </source>
</evidence>
<dbReference type="GO" id="GO:0005739">
    <property type="term" value="C:mitochondrion"/>
    <property type="evidence" value="ECO:0007669"/>
    <property type="project" value="UniProtKB-SubCell"/>
</dbReference>
<comment type="pathway">
    <text evidence="1 10">Carbohydrate metabolism; tricarboxylic acid cycle; succinate from succinyl-CoA (ligase route): step 1/1.</text>
</comment>
<feature type="binding site" evidence="10">
    <location>
        <position position="135"/>
    </location>
    <ligand>
        <name>ATP</name>
        <dbReference type="ChEBI" id="CHEBI:30616"/>
    </ligand>
</feature>
<dbReference type="InterPro" id="IPR013815">
    <property type="entry name" value="ATP_grasp_subdomain_1"/>
</dbReference>
<proteinExistence type="inferred from homology"/>
<accession>A0A4Z2D1Y5</accession>
<dbReference type="FunFam" id="3.30.470.20:FF:000002">
    <property type="entry name" value="Succinate--CoA ligase [ADP-forming] subunit beta"/>
    <property type="match status" value="1"/>
</dbReference>
<dbReference type="InterPro" id="IPR017866">
    <property type="entry name" value="Succ-CoA_synthase_bsu_CS"/>
</dbReference>
<dbReference type="PANTHER" id="PTHR11815:SF10">
    <property type="entry name" value="SUCCINATE--COA LIGASE [GDP-FORMING] SUBUNIT BETA, MITOCHONDRIAL"/>
    <property type="match status" value="1"/>
</dbReference>
<evidence type="ECO:0000256" key="2">
    <source>
        <dbReference type="ARBA" id="ARBA00022532"/>
    </source>
</evidence>
<comment type="cofactor">
    <cofactor evidence="10">
        <name>Mg(2+)</name>
        <dbReference type="ChEBI" id="CHEBI:18420"/>
    </cofactor>
    <text evidence="10">Binds 1 Mg(2+) ion per subunit.</text>
</comment>
<dbReference type="GO" id="GO:0042709">
    <property type="term" value="C:succinate-CoA ligase complex"/>
    <property type="evidence" value="ECO:0007669"/>
    <property type="project" value="TreeGrafter"/>
</dbReference>
<dbReference type="PIRSF" id="PIRSF001554">
    <property type="entry name" value="SucCS_beta"/>
    <property type="match status" value="1"/>
</dbReference>
<dbReference type="InterPro" id="IPR005809">
    <property type="entry name" value="Succ_CoA_ligase-like_bsu"/>
</dbReference>
<dbReference type="NCBIfam" id="NF001913">
    <property type="entry name" value="PRK00696.1"/>
    <property type="match status" value="1"/>
</dbReference>
<comment type="function">
    <text evidence="8">GTP-specific succinyl-CoA synthetase functions in the citric acid cycle (TCA), coupling the hydrolysis of succinyl-CoA to the synthesis of GTP and thus represents the only step of substrate-level phosphorylation in the TCA. The beta subunit provides nucleotide specificity of the enzyme and binds the substrate succinate, while the binding sites for coenzyme A and phosphate are found in the alpha subunit.</text>
</comment>
<feature type="binding site" evidence="10">
    <location>
        <position position="229"/>
    </location>
    <ligand>
        <name>Mg(2+)</name>
        <dbReference type="ChEBI" id="CHEBI:18420"/>
    </ligand>
</feature>
<dbReference type="Pfam" id="PF00549">
    <property type="entry name" value="Ligase_CoA"/>
    <property type="match status" value="1"/>
</dbReference>
<comment type="caution">
    <text evidence="13">The sequence shown here is derived from an EMBL/GenBank/DDBJ whole genome shotgun (WGS) entry which is preliminary data.</text>
</comment>
<dbReference type="InterPro" id="IPR016102">
    <property type="entry name" value="Succinyl-CoA_synth-like"/>
</dbReference>
<evidence type="ECO:0000313" key="14">
    <source>
        <dbReference type="Proteomes" id="UP000311919"/>
    </source>
</evidence>
<evidence type="ECO:0000256" key="6">
    <source>
        <dbReference type="ARBA" id="ARBA00022842"/>
    </source>
</evidence>
<keyword evidence="3 10" id="KW-0436">Ligase</keyword>
<feature type="binding site" evidence="10">
    <location>
        <position position="306"/>
    </location>
    <ligand>
        <name>substrate</name>
        <note>ligand shared with subunit alpha</note>
    </ligand>
</feature>
<comment type="subunit">
    <text evidence="9">Heterodimer of an alpha and a beta subunit. The beta subunit determines specificity for GTP.</text>
</comment>
<protein>
    <recommendedName>
        <fullName evidence="10">Succinate--CoA ligase [ADP-forming] subunit beta, mitochondrial</fullName>
        <ecNumber evidence="10">6.2.1.5</ecNumber>
    </recommendedName>
    <alternativeName>
        <fullName evidence="10">Succinyl-CoA synthetase beta chain</fullName>
        <shortName evidence="10">SCS-beta</shortName>
    </alternativeName>
</protein>
<feature type="domain" description="ATP-grasp fold succinyl-CoA synthetase-type" evidence="12">
    <location>
        <begin position="23"/>
        <end position="231"/>
    </location>
</feature>
<dbReference type="GO" id="GO:0000287">
    <property type="term" value="F:magnesium ion binding"/>
    <property type="evidence" value="ECO:0007669"/>
    <property type="project" value="UniProtKB-UniRule"/>
</dbReference>
<comment type="similarity">
    <text evidence="10">Belongs to the succinate/malate CoA ligase beta subunit family.</text>
</comment>
<dbReference type="GO" id="GO:0006104">
    <property type="term" value="P:succinyl-CoA metabolic process"/>
    <property type="evidence" value="ECO:0007669"/>
    <property type="project" value="TreeGrafter"/>
</dbReference>
<dbReference type="STRING" id="6182.A0A4Z2D1Y5"/>
<organism evidence="13 14">
    <name type="scientific">Schistosoma japonicum</name>
    <name type="common">Blood fluke</name>
    <dbReference type="NCBI Taxonomy" id="6182"/>
    <lineage>
        <taxon>Eukaryota</taxon>
        <taxon>Metazoa</taxon>
        <taxon>Spiralia</taxon>
        <taxon>Lophotrochozoa</taxon>
        <taxon>Platyhelminthes</taxon>
        <taxon>Trematoda</taxon>
        <taxon>Digenea</taxon>
        <taxon>Strigeidida</taxon>
        <taxon>Schistosomatoidea</taxon>
        <taxon>Schistosomatidae</taxon>
        <taxon>Schistosoma</taxon>
    </lineage>
</organism>
<dbReference type="EC" id="6.2.1.5" evidence="10"/>
<comment type="function">
    <text evidence="10">Succinyl-CoA synthetase functions in the citric acid cycle (TCA), coupling the hydrolysis of succinyl-CoA to the synthesis of ATP and thus represents the only step of substrate-level phosphorylation in the TCA. The beta subunit provides nucleotide specificity of the enzyme and binds the substrate succinate, while the binding sites for coenzyme A and phosphate are found in the alpha subunit.</text>
</comment>
<feature type="binding site" evidence="10">
    <location>
        <position position="243"/>
    </location>
    <ligand>
        <name>Mg(2+)</name>
        <dbReference type="ChEBI" id="CHEBI:18420"/>
    </ligand>
</feature>
<dbReference type="Proteomes" id="UP000311919">
    <property type="component" value="Unassembled WGS sequence"/>
</dbReference>
<gene>
    <name evidence="13" type="ORF">EWB00_005388</name>
</gene>
<dbReference type="Gene3D" id="3.30.1490.20">
    <property type="entry name" value="ATP-grasp fold, A domain"/>
    <property type="match status" value="1"/>
</dbReference>
<feature type="binding site" evidence="10">
    <location>
        <begin position="74"/>
        <end position="76"/>
    </location>
    <ligand>
        <name>ATP</name>
        <dbReference type="ChEBI" id="CHEBI:30616"/>
    </ligand>
</feature>
<dbReference type="AlphaFoldDB" id="A0A4Z2D1Y5"/>
<dbReference type="FunFam" id="3.40.50.261:FF:000001">
    <property type="entry name" value="Succinate--CoA ligase [ADP-forming] subunit beta"/>
    <property type="match status" value="1"/>
</dbReference>
<comment type="subcellular location">
    <subcellularLocation>
        <location evidence="10">Mitochondrion</location>
    </subcellularLocation>
</comment>
<sequence>MNILNSVVSKSSFVNKTWKRFINLQEFQCKELMSNYGINVQKFVVVRNPSEVNLAKNNFIVEEYVIKAQIPAGGRGMGVFRDGFNGGVHLTKDPNEMAHIVMKMLGNHLVTKQTTSSGILVSQVMVAEALDIRRETYFAILMDRISNSPIMIACSQGGMDIEELAKHCPSTIIKESINVTIGVTDEQACRFANALGFTPQTKLYEETCKQIRNLYKMFTALDCVQIEINPFGETKDGQIVCFDAKLAFDQNAIYRQPEIHKMALEVENIEVAASGPNSVTALEADAAHNGLNYIGLNDGNIGCIVNGAGLAMATMDLIHYHHGKPANFLDLGGSVTRSQVEKAFCLLARHSSINCILVNIFGGIVNCKIIAEGLLSALKNNIINIPVVVRLEGNSAVEAQSLISNCGLDLITATSLEEAASIAVSKAACAHHSAWSYDSVA</sequence>
<name>A0A4Z2D1Y5_SCHJA</name>
<keyword evidence="10" id="KW-0067">ATP-binding</keyword>
<evidence type="ECO:0000313" key="13">
    <source>
        <dbReference type="EMBL" id="TNN10439.1"/>
    </source>
</evidence>